<dbReference type="CDD" id="cd00616">
    <property type="entry name" value="AHBA_syn"/>
    <property type="match status" value="1"/>
</dbReference>
<evidence type="ECO:0000313" key="6">
    <source>
        <dbReference type="Proteomes" id="UP000586947"/>
    </source>
</evidence>
<dbReference type="EMBL" id="JACHDP010000001">
    <property type="protein sequence ID" value="MBB5480267.1"/>
    <property type="molecule type" value="Genomic_DNA"/>
</dbReference>
<comment type="cofactor">
    <cofactor evidence="1">
        <name>pyridoxal 5'-phosphate</name>
        <dbReference type="ChEBI" id="CHEBI:597326"/>
    </cofactor>
</comment>
<dbReference type="InterPro" id="IPR015421">
    <property type="entry name" value="PyrdxlP-dep_Trfase_major"/>
</dbReference>
<dbReference type="InterPro" id="IPR000653">
    <property type="entry name" value="DegT/StrS_aminotransferase"/>
</dbReference>
<evidence type="ECO:0000256" key="2">
    <source>
        <dbReference type="PIRSR" id="PIRSR000390-1"/>
    </source>
</evidence>
<protein>
    <submittedName>
        <fullName evidence="5">dTDP-4-amino-4,6-dideoxygalactose transaminase</fullName>
    </submittedName>
</protein>
<dbReference type="GO" id="GO:0000271">
    <property type="term" value="P:polysaccharide biosynthetic process"/>
    <property type="evidence" value="ECO:0007669"/>
    <property type="project" value="TreeGrafter"/>
</dbReference>
<feature type="modified residue" description="N6-(pyridoxal phosphate)lysine" evidence="3">
    <location>
        <position position="192"/>
    </location>
</feature>
<sequence>MPMRAPIYLSPPDVGPAEEAAVLRALRSGWATPFGPEVDAFEQEIAQRVGVPYALALNSGTAALHLGLLSCGVGPGQIVLVPTVTFVATANAVLYTGATPVFVDCDPATGNVDVGLLGEVIADLRRAGRRIGAVMPVDMFGSCVDYDPLLDLCREAELRIIEDSAEALGSTYRGRCAGSFGDAGVLSFSHNKMITTSGGGMLLSHDAQLIAQARHRANQARIPAQHHEHDEVGFNYRLSNVLAAMGRAQLSRLDEMTARRRRLREHYSKLFASVDGVEVLSESDPGTNCWLTVIVVDPKLTGWQAADLARHLEQADIETRPAWKPMHRQPLFANAEARLTGAADRLFAQGLTLPSGSSLDEMQIDRITAEVQGFLHQHS</sequence>
<feature type="active site" description="Proton acceptor" evidence="2">
    <location>
        <position position="192"/>
    </location>
</feature>
<dbReference type="Pfam" id="PF01041">
    <property type="entry name" value="DegT_DnrJ_EryC1"/>
    <property type="match status" value="1"/>
</dbReference>
<dbReference type="RefSeq" id="WP_308425477.1">
    <property type="nucleotide sequence ID" value="NZ_BMNF01000005.1"/>
</dbReference>
<comment type="caution">
    <text evidence="5">The sequence shown here is derived from an EMBL/GenBank/DDBJ whole genome shotgun (WGS) entry which is preliminary data.</text>
</comment>
<organism evidence="5 6">
    <name type="scientific">Micromonospora parathelypteridis</name>
    <dbReference type="NCBI Taxonomy" id="1839617"/>
    <lineage>
        <taxon>Bacteria</taxon>
        <taxon>Bacillati</taxon>
        <taxon>Actinomycetota</taxon>
        <taxon>Actinomycetes</taxon>
        <taxon>Micromonosporales</taxon>
        <taxon>Micromonosporaceae</taxon>
        <taxon>Micromonospora</taxon>
    </lineage>
</organism>
<dbReference type="PIRSF" id="PIRSF000390">
    <property type="entry name" value="PLP_StrS"/>
    <property type="match status" value="1"/>
</dbReference>
<evidence type="ECO:0000256" key="1">
    <source>
        <dbReference type="ARBA" id="ARBA00001933"/>
    </source>
</evidence>
<comment type="similarity">
    <text evidence="4">Belongs to the DegT/DnrJ/EryC1 family.</text>
</comment>
<gene>
    <name evidence="5" type="ORF">HNR20_004772</name>
</gene>
<proteinExistence type="inferred from homology"/>
<dbReference type="GO" id="GO:0030170">
    <property type="term" value="F:pyridoxal phosphate binding"/>
    <property type="evidence" value="ECO:0007669"/>
    <property type="project" value="TreeGrafter"/>
</dbReference>
<dbReference type="SUPFAM" id="SSF53383">
    <property type="entry name" value="PLP-dependent transferases"/>
    <property type="match status" value="1"/>
</dbReference>
<dbReference type="InterPro" id="IPR015422">
    <property type="entry name" value="PyrdxlP-dep_Trfase_small"/>
</dbReference>
<dbReference type="Proteomes" id="UP000586947">
    <property type="component" value="Unassembled WGS sequence"/>
</dbReference>
<dbReference type="InterPro" id="IPR015424">
    <property type="entry name" value="PyrdxlP-dep_Trfase"/>
</dbReference>
<name>A0A840VUH3_9ACTN</name>
<dbReference type="PANTHER" id="PTHR30244:SF34">
    <property type="entry name" value="DTDP-4-AMINO-4,6-DIDEOXYGALACTOSE TRANSAMINASE"/>
    <property type="match status" value="1"/>
</dbReference>
<reference evidence="5 6" key="1">
    <citation type="submission" date="2020-08" db="EMBL/GenBank/DDBJ databases">
        <title>Sequencing the genomes of 1000 actinobacteria strains.</title>
        <authorList>
            <person name="Klenk H.-P."/>
        </authorList>
    </citation>
    <scope>NUCLEOTIDE SEQUENCE [LARGE SCALE GENOMIC DNA]</scope>
    <source>
        <strain evidence="5 6">DSM 103125</strain>
    </source>
</reference>
<dbReference type="GO" id="GO:0008483">
    <property type="term" value="F:transaminase activity"/>
    <property type="evidence" value="ECO:0007669"/>
    <property type="project" value="TreeGrafter"/>
</dbReference>
<dbReference type="Gene3D" id="3.40.640.10">
    <property type="entry name" value="Type I PLP-dependent aspartate aminotransferase-like (Major domain)"/>
    <property type="match status" value="1"/>
</dbReference>
<dbReference type="AlphaFoldDB" id="A0A840VUH3"/>
<evidence type="ECO:0000256" key="4">
    <source>
        <dbReference type="RuleBase" id="RU004508"/>
    </source>
</evidence>
<evidence type="ECO:0000313" key="5">
    <source>
        <dbReference type="EMBL" id="MBB5480267.1"/>
    </source>
</evidence>
<evidence type="ECO:0000256" key="3">
    <source>
        <dbReference type="PIRSR" id="PIRSR000390-2"/>
    </source>
</evidence>
<dbReference type="PANTHER" id="PTHR30244">
    <property type="entry name" value="TRANSAMINASE"/>
    <property type="match status" value="1"/>
</dbReference>
<keyword evidence="6" id="KW-1185">Reference proteome</keyword>
<dbReference type="Gene3D" id="3.90.1150.10">
    <property type="entry name" value="Aspartate Aminotransferase, domain 1"/>
    <property type="match status" value="1"/>
</dbReference>
<accession>A0A840VUH3</accession>
<keyword evidence="3 4" id="KW-0663">Pyridoxal phosphate</keyword>